<dbReference type="Proteomes" id="UP000231388">
    <property type="component" value="Unassembled WGS sequence"/>
</dbReference>
<dbReference type="PANTHER" id="PTHR33370">
    <property type="entry name" value="TRANSLATION INITIATION FACTOR IF-1, CHLOROPLASTIC"/>
    <property type="match status" value="1"/>
</dbReference>
<dbReference type="FunFam" id="2.40.50.140:FF:000002">
    <property type="entry name" value="Translation initiation factor IF-1"/>
    <property type="match status" value="1"/>
</dbReference>
<sequence length="72" mass="8332">MQKQGLIVKEGTVMEALPNAMFKVRMDDESEVLAQISGKMRKFHIKVLPGDKVKIEMSVYDDKRGRLIFRYS</sequence>
<dbReference type="InterPro" id="IPR012340">
    <property type="entry name" value="NA-bd_OB-fold"/>
</dbReference>
<comment type="function">
    <text evidence="4">One of the essential components for the initiation of protein synthesis. Stabilizes the binding of IF-2 and IF-3 on the 30S subunit to which N-formylmethionyl-tRNA(fMet) subsequently binds. Helps modulate mRNA selection, yielding the 30S pre-initiation complex (PIC). Upon addition of the 50S ribosomal subunit IF-1, IF-2 and IF-3 are released leaving the mature 70S translation initiation complex.</text>
</comment>
<dbReference type="AlphaFoldDB" id="A0A2G9XCQ1"/>
<dbReference type="InterPro" id="IPR004368">
    <property type="entry name" value="TIF_IF1"/>
</dbReference>
<dbReference type="Pfam" id="PF01176">
    <property type="entry name" value="eIF-1a"/>
    <property type="match status" value="1"/>
</dbReference>
<evidence type="ECO:0000256" key="4">
    <source>
        <dbReference type="HAMAP-Rule" id="MF_00075"/>
    </source>
</evidence>
<dbReference type="GO" id="GO:0003743">
    <property type="term" value="F:translation initiation factor activity"/>
    <property type="evidence" value="ECO:0007669"/>
    <property type="project" value="UniProtKB-UniRule"/>
</dbReference>
<keyword evidence="4" id="KW-0694">RNA-binding</keyword>
<name>A0A2G9XCQ1_UNCKA</name>
<evidence type="ECO:0000256" key="5">
    <source>
        <dbReference type="NCBIfam" id="TIGR00008"/>
    </source>
</evidence>
<evidence type="ECO:0000259" key="6">
    <source>
        <dbReference type="PROSITE" id="PS50832"/>
    </source>
</evidence>
<reference evidence="7 8" key="1">
    <citation type="submission" date="2017-09" db="EMBL/GenBank/DDBJ databases">
        <title>Depth-based differentiation of microbial function through sediment-hosted aquifers and enrichment of novel symbionts in the deep terrestrial subsurface.</title>
        <authorList>
            <person name="Probst A.J."/>
            <person name="Ladd B."/>
            <person name="Jarett J.K."/>
            <person name="Geller-Mcgrath D.E."/>
            <person name="Sieber C.M."/>
            <person name="Emerson J.B."/>
            <person name="Anantharaman K."/>
            <person name="Thomas B.C."/>
            <person name="Malmstrom R."/>
            <person name="Stieglmeier M."/>
            <person name="Klingl A."/>
            <person name="Woyke T."/>
            <person name="Ryan C.M."/>
            <person name="Banfield J.F."/>
        </authorList>
    </citation>
    <scope>NUCLEOTIDE SEQUENCE [LARGE SCALE GENOMIC DNA]</scope>
    <source>
        <strain evidence="7">CG23_combo_of_CG06-09_8_20_14_all_40_14</strain>
    </source>
</reference>
<comment type="subunit">
    <text evidence="4">Component of the 30S ribosomal translation pre-initiation complex which assembles on the 30S ribosome in the order IF-2 and IF-3, IF-1 and N-formylmethionyl-tRNA(fMet); mRNA recruitment can occur at any time during PIC assembly.</text>
</comment>
<dbReference type="InterPro" id="IPR006196">
    <property type="entry name" value="RNA-binding_domain_S1_IF1"/>
</dbReference>
<dbReference type="SUPFAM" id="SSF50249">
    <property type="entry name" value="Nucleic acid-binding proteins"/>
    <property type="match status" value="1"/>
</dbReference>
<evidence type="ECO:0000256" key="2">
    <source>
        <dbReference type="ARBA" id="ARBA00022540"/>
    </source>
</evidence>
<evidence type="ECO:0000313" key="8">
    <source>
        <dbReference type="Proteomes" id="UP000231388"/>
    </source>
</evidence>
<feature type="domain" description="S1-like" evidence="6">
    <location>
        <begin position="10"/>
        <end position="72"/>
    </location>
</feature>
<keyword evidence="4" id="KW-0699">rRNA-binding</keyword>
<evidence type="ECO:0000313" key="7">
    <source>
        <dbReference type="EMBL" id="PIP04760.1"/>
    </source>
</evidence>
<comment type="similarity">
    <text evidence="1 4">Belongs to the IF-1 family.</text>
</comment>
<dbReference type="Gene3D" id="2.40.50.140">
    <property type="entry name" value="Nucleic acid-binding proteins"/>
    <property type="match status" value="1"/>
</dbReference>
<evidence type="ECO:0000256" key="3">
    <source>
        <dbReference type="ARBA" id="ARBA00022917"/>
    </source>
</evidence>
<dbReference type="HAMAP" id="MF_00075">
    <property type="entry name" value="IF_1"/>
    <property type="match status" value="1"/>
</dbReference>
<comment type="caution">
    <text evidence="7">The sequence shown here is derived from an EMBL/GenBank/DDBJ whole genome shotgun (WGS) entry which is preliminary data.</text>
</comment>
<dbReference type="PROSITE" id="PS50832">
    <property type="entry name" value="S1_IF1_TYPE"/>
    <property type="match status" value="1"/>
</dbReference>
<dbReference type="GO" id="GO:0019843">
    <property type="term" value="F:rRNA binding"/>
    <property type="evidence" value="ECO:0007669"/>
    <property type="project" value="UniProtKB-UniRule"/>
</dbReference>
<keyword evidence="2 4" id="KW-0396">Initiation factor</keyword>
<keyword evidence="4" id="KW-0963">Cytoplasm</keyword>
<dbReference type="GO" id="GO:0043022">
    <property type="term" value="F:ribosome binding"/>
    <property type="evidence" value="ECO:0007669"/>
    <property type="project" value="UniProtKB-UniRule"/>
</dbReference>
<dbReference type="GO" id="GO:0005829">
    <property type="term" value="C:cytosol"/>
    <property type="evidence" value="ECO:0007669"/>
    <property type="project" value="TreeGrafter"/>
</dbReference>
<dbReference type="PANTHER" id="PTHR33370:SF1">
    <property type="entry name" value="TRANSLATION INITIATION FACTOR IF-1, CHLOROPLASTIC"/>
    <property type="match status" value="1"/>
</dbReference>
<keyword evidence="3 4" id="KW-0648">Protein biosynthesis</keyword>
<dbReference type="EMBL" id="PCQY01000010">
    <property type="protein sequence ID" value="PIP04760.1"/>
    <property type="molecule type" value="Genomic_DNA"/>
</dbReference>
<dbReference type="NCBIfam" id="TIGR00008">
    <property type="entry name" value="infA"/>
    <property type="match status" value="1"/>
</dbReference>
<proteinExistence type="inferred from homology"/>
<protein>
    <recommendedName>
        <fullName evidence="4 5">Translation initiation factor IF-1</fullName>
    </recommendedName>
</protein>
<comment type="subcellular location">
    <subcellularLocation>
        <location evidence="4">Cytoplasm</location>
    </subcellularLocation>
</comment>
<organism evidence="7 8">
    <name type="scientific">candidate division WWE3 bacterium CG23_combo_of_CG06-09_8_20_14_all_40_14</name>
    <dbReference type="NCBI Taxonomy" id="1975095"/>
    <lineage>
        <taxon>Bacteria</taxon>
        <taxon>Katanobacteria</taxon>
    </lineage>
</organism>
<accession>A0A2G9XCQ1</accession>
<gene>
    <name evidence="4" type="primary">infA</name>
    <name evidence="7" type="ORF">COX53_00730</name>
</gene>
<evidence type="ECO:0000256" key="1">
    <source>
        <dbReference type="ARBA" id="ARBA00010939"/>
    </source>
</evidence>
<dbReference type="CDD" id="cd04451">
    <property type="entry name" value="S1_IF1"/>
    <property type="match status" value="1"/>
</dbReference>